<protein>
    <recommendedName>
        <fullName evidence="4">G domain-containing protein</fullName>
    </recommendedName>
</protein>
<reference evidence="2 3" key="1">
    <citation type="submission" date="2019-12" db="EMBL/GenBank/DDBJ databases">
        <authorList>
            <person name="Floudas D."/>
            <person name="Bentzer J."/>
            <person name="Ahren D."/>
            <person name="Johansson T."/>
            <person name="Persson P."/>
            <person name="Tunlid A."/>
        </authorList>
    </citation>
    <scope>NUCLEOTIDE SEQUENCE [LARGE SCALE GENOMIC DNA]</scope>
    <source>
        <strain evidence="2 3">CBS 102.39</strain>
    </source>
</reference>
<dbReference type="EMBL" id="JAACJL010000044">
    <property type="protein sequence ID" value="KAF4614552.1"/>
    <property type="molecule type" value="Genomic_DNA"/>
</dbReference>
<proteinExistence type="predicted"/>
<organism evidence="2 3">
    <name type="scientific">Agrocybe pediades</name>
    <dbReference type="NCBI Taxonomy" id="84607"/>
    <lineage>
        <taxon>Eukaryota</taxon>
        <taxon>Fungi</taxon>
        <taxon>Dikarya</taxon>
        <taxon>Basidiomycota</taxon>
        <taxon>Agaricomycotina</taxon>
        <taxon>Agaricomycetes</taxon>
        <taxon>Agaricomycetidae</taxon>
        <taxon>Agaricales</taxon>
        <taxon>Agaricineae</taxon>
        <taxon>Strophariaceae</taxon>
        <taxon>Agrocybe</taxon>
    </lineage>
</organism>
<dbReference type="Proteomes" id="UP000521872">
    <property type="component" value="Unassembled WGS sequence"/>
</dbReference>
<evidence type="ECO:0008006" key="4">
    <source>
        <dbReference type="Google" id="ProtNLM"/>
    </source>
</evidence>
<sequence>MAYEQIEDPTLLSEDDNIILFLGPVGSGKSNMIDLLAGRTNKDEQKAHTSQVEAVRVKNPFQRGNRAVLIDTPGFNDGTTPDLEVLQMIGDWIERAHLNPLGVLYFHRITDSRVDGAAQRTLDMLSQFCGASASKNLVFVTTMWDLPDPIRQNNRIEKILKTSYWKGMISQQARVARFLNNRQSAWKIINDSVLAKCQAHLPLQFQQELSSGVPFEMTRAALRLQGVDIEENVEEEASTASESVMPAMVELSQQTPAGQGVEYPEITNHPTLLEKSAAYESPLMATSSVDSTPESVPSTLPSTMDDDSHSATTVITVSPADEIASKPSDHEEFRSAVPDEDRIIPSSQESATEYTESESAPPSIRTPPPVKDEGISAVDAQVASSGQNVHHLHDGTPKQELESSPVVDEAATVHRVGDEEDGQDADAQTIDMELVADDVDTPTAQPSSMDNQRHDTVPGDAPIKPLVMESASPNAINVPQTSLHEGAPAPEPIEESVVQGSASVAPKTTEIDAEQKPEIVADSQPPTVPLTDKEAPPEPTTPVDYPLLATATSHRSQKSFLGKMRTFFCC</sequence>
<evidence type="ECO:0000256" key="1">
    <source>
        <dbReference type="SAM" id="MobiDB-lite"/>
    </source>
</evidence>
<evidence type="ECO:0000313" key="2">
    <source>
        <dbReference type="EMBL" id="KAF4614552.1"/>
    </source>
</evidence>
<feature type="region of interest" description="Disordered" evidence="1">
    <location>
        <begin position="284"/>
        <end position="406"/>
    </location>
</feature>
<dbReference type="InterPro" id="IPR027417">
    <property type="entry name" value="P-loop_NTPase"/>
</dbReference>
<dbReference type="Gene3D" id="3.40.50.300">
    <property type="entry name" value="P-loop containing nucleotide triphosphate hydrolases"/>
    <property type="match status" value="1"/>
</dbReference>
<name>A0A8H4QNR2_9AGAR</name>
<dbReference type="CDD" id="cd00882">
    <property type="entry name" value="Ras_like_GTPase"/>
    <property type="match status" value="1"/>
</dbReference>
<evidence type="ECO:0000313" key="3">
    <source>
        <dbReference type="Proteomes" id="UP000521872"/>
    </source>
</evidence>
<keyword evidence="3" id="KW-1185">Reference proteome</keyword>
<accession>A0A8H4QNR2</accession>
<dbReference type="AlphaFoldDB" id="A0A8H4QNR2"/>
<dbReference type="SUPFAM" id="SSF52540">
    <property type="entry name" value="P-loop containing nucleoside triphosphate hydrolases"/>
    <property type="match status" value="1"/>
</dbReference>
<feature type="region of interest" description="Disordered" evidence="1">
    <location>
        <begin position="478"/>
        <end position="545"/>
    </location>
</feature>
<feature type="compositionally biased region" description="Low complexity" evidence="1">
    <location>
        <begin position="346"/>
        <end position="360"/>
    </location>
</feature>
<feature type="compositionally biased region" description="Basic and acidic residues" evidence="1">
    <location>
        <begin position="391"/>
        <end position="401"/>
    </location>
</feature>
<feature type="compositionally biased region" description="Polar residues" evidence="1">
    <location>
        <begin position="284"/>
        <end position="302"/>
    </location>
</feature>
<comment type="caution">
    <text evidence="2">The sequence shown here is derived from an EMBL/GenBank/DDBJ whole genome shotgun (WGS) entry which is preliminary data.</text>
</comment>
<gene>
    <name evidence="2" type="ORF">D9613_003464</name>
</gene>
<feature type="compositionally biased region" description="Basic and acidic residues" evidence="1">
    <location>
        <begin position="509"/>
        <end position="519"/>
    </location>
</feature>
<feature type="region of interest" description="Disordered" evidence="1">
    <location>
        <begin position="440"/>
        <end position="465"/>
    </location>
</feature>
<feature type="compositionally biased region" description="Basic and acidic residues" evidence="1">
    <location>
        <begin position="323"/>
        <end position="343"/>
    </location>
</feature>